<dbReference type="Proteomes" id="UP001175001">
    <property type="component" value="Unassembled WGS sequence"/>
</dbReference>
<gene>
    <name evidence="2" type="ORF">DIS24_g5942</name>
</gene>
<evidence type="ECO:0000313" key="3">
    <source>
        <dbReference type="Proteomes" id="UP001175001"/>
    </source>
</evidence>
<keyword evidence="3" id="KW-1185">Reference proteome</keyword>
<reference evidence="2" key="1">
    <citation type="submission" date="2023-06" db="EMBL/GenBank/DDBJ databases">
        <title>Multi-omics analyses reveal the molecular pathogenesis toolkit of Lasiodiplodia hormozganensis, a cross-kingdom pathogen.</title>
        <authorList>
            <person name="Felix C."/>
            <person name="Meneses R."/>
            <person name="Goncalves M.F.M."/>
            <person name="Tilleman L."/>
            <person name="Duarte A.S."/>
            <person name="Jorrin-Novo J.V."/>
            <person name="Van De Peer Y."/>
            <person name="Deforce D."/>
            <person name="Van Nieuwerburgh F."/>
            <person name="Esteves A.C."/>
            <person name="Alves A."/>
        </authorList>
    </citation>
    <scope>NUCLEOTIDE SEQUENCE</scope>
    <source>
        <strain evidence="2">CBS 339.90</strain>
    </source>
</reference>
<name>A0AA40CY36_9PEZI</name>
<feature type="region of interest" description="Disordered" evidence="1">
    <location>
        <begin position="82"/>
        <end position="101"/>
    </location>
</feature>
<comment type="caution">
    <text evidence="2">The sequence shown here is derived from an EMBL/GenBank/DDBJ whole genome shotgun (WGS) entry which is preliminary data.</text>
</comment>
<accession>A0AA40CY36</accession>
<dbReference type="AlphaFoldDB" id="A0AA40CY36"/>
<proteinExistence type="predicted"/>
<evidence type="ECO:0000313" key="2">
    <source>
        <dbReference type="EMBL" id="KAK0653468.1"/>
    </source>
</evidence>
<feature type="compositionally biased region" description="Polar residues" evidence="1">
    <location>
        <begin position="82"/>
        <end position="91"/>
    </location>
</feature>
<feature type="compositionally biased region" description="Low complexity" evidence="1">
    <location>
        <begin position="92"/>
        <end position="101"/>
    </location>
</feature>
<dbReference type="EMBL" id="JAUJDW010000027">
    <property type="protein sequence ID" value="KAK0653468.1"/>
    <property type="molecule type" value="Genomic_DNA"/>
</dbReference>
<evidence type="ECO:0000256" key="1">
    <source>
        <dbReference type="SAM" id="MobiDB-lite"/>
    </source>
</evidence>
<protein>
    <submittedName>
        <fullName evidence="2">Uncharacterized protein</fullName>
    </submittedName>
</protein>
<organism evidence="2 3">
    <name type="scientific">Lasiodiplodia hormozganensis</name>
    <dbReference type="NCBI Taxonomy" id="869390"/>
    <lineage>
        <taxon>Eukaryota</taxon>
        <taxon>Fungi</taxon>
        <taxon>Dikarya</taxon>
        <taxon>Ascomycota</taxon>
        <taxon>Pezizomycotina</taxon>
        <taxon>Dothideomycetes</taxon>
        <taxon>Dothideomycetes incertae sedis</taxon>
        <taxon>Botryosphaeriales</taxon>
        <taxon>Botryosphaeriaceae</taxon>
        <taxon>Lasiodiplodia</taxon>
    </lineage>
</organism>
<sequence length="101" mass="11179">MAATETPEWYKYQPLPPDHIRLLKLHAKDDPTSAARPSLADIFSRPLTSCPDYKATSYIWDKPLVSVSVTITITLACDAPTTTTADGSGCTQQQQQQQQQQ</sequence>